<comment type="subcellular location">
    <subcellularLocation>
        <location evidence="1">Membrane</location>
        <topology evidence="1">Multi-pass membrane protein</topology>
    </subcellularLocation>
</comment>
<feature type="transmembrane region" description="Helical" evidence="3">
    <location>
        <begin position="300"/>
        <end position="323"/>
    </location>
</feature>
<keyword evidence="3" id="KW-1133">Transmembrane helix</keyword>
<dbReference type="Pfam" id="PF07690">
    <property type="entry name" value="MFS_1"/>
    <property type="match status" value="1"/>
</dbReference>
<keyword evidence="3" id="KW-0472">Membrane</keyword>
<dbReference type="SUPFAM" id="SSF103473">
    <property type="entry name" value="MFS general substrate transporter"/>
    <property type="match status" value="1"/>
</dbReference>
<feature type="transmembrane region" description="Helical" evidence="3">
    <location>
        <begin position="329"/>
        <end position="349"/>
    </location>
</feature>
<name>A0A0U1M8P7_TALIS</name>
<evidence type="ECO:0000256" key="3">
    <source>
        <dbReference type="SAM" id="Phobius"/>
    </source>
</evidence>
<dbReference type="PANTHER" id="PTHR11360">
    <property type="entry name" value="MONOCARBOXYLATE TRANSPORTER"/>
    <property type="match status" value="1"/>
</dbReference>
<keyword evidence="5" id="KW-1185">Reference proteome</keyword>
<comment type="similarity">
    <text evidence="2">Belongs to the major facilitator superfamily. Monocarboxylate porter (TC 2.A.1.13) family.</text>
</comment>
<feature type="transmembrane region" description="Helical" evidence="3">
    <location>
        <begin position="131"/>
        <end position="151"/>
    </location>
</feature>
<gene>
    <name evidence="4" type="ORF">PISL3812_09079</name>
</gene>
<dbReference type="Gene3D" id="1.20.1250.20">
    <property type="entry name" value="MFS general substrate transporter like domains"/>
    <property type="match status" value="2"/>
</dbReference>
<proteinExistence type="inferred from homology"/>
<keyword evidence="3" id="KW-0812">Transmembrane</keyword>
<feature type="transmembrane region" description="Helical" evidence="3">
    <location>
        <begin position="77"/>
        <end position="95"/>
    </location>
</feature>
<dbReference type="EMBL" id="CVMT01000011">
    <property type="protein sequence ID" value="CRG92024.1"/>
    <property type="molecule type" value="Genomic_DNA"/>
</dbReference>
<organism evidence="4 5">
    <name type="scientific">Talaromyces islandicus</name>
    <name type="common">Penicillium islandicum</name>
    <dbReference type="NCBI Taxonomy" id="28573"/>
    <lineage>
        <taxon>Eukaryota</taxon>
        <taxon>Fungi</taxon>
        <taxon>Dikarya</taxon>
        <taxon>Ascomycota</taxon>
        <taxon>Pezizomycotina</taxon>
        <taxon>Eurotiomycetes</taxon>
        <taxon>Eurotiomycetidae</taxon>
        <taxon>Eurotiales</taxon>
        <taxon>Trichocomaceae</taxon>
        <taxon>Talaromyces</taxon>
        <taxon>Talaromyces sect. Islandici</taxon>
    </lineage>
</organism>
<sequence>MVQPKTTMLQSDIESHCNKDQGLEPAKLPTPPDGGTKAWVHVFFCHMVFFNTWGVTNSYGVFQQYYTQTLGHPPSDIGWIGGVQMFLLFGVGVFSGRASDAGYFRHCFVTGVILQVLGMCLTSLGTRYYQIFLSQAVCVGLGNGLLFTPGLSVMSSYFQKNRVVAVGLSAAGAATGGMVYPATVNALLYHSSVGYPWTMRILGLIMLVTHIPSIVGYRPYLPPRSVGPLVEWQAFREKPFVFFVASMFFNFWGLYMAFFYLGIFARETIHLADSLNLLIVLNGVGVIGRTVPNFLSERTIGIMNITVIISLTSAVCIYCWAAVHTSTGIYVWAVIYGIAGGGAQALFPAMATRQTSELDKVGTRTGMVLSIVSLACLTAAPIQGALIERDGGKYLGAQLFSASSIILGAGFLLLSRWSRVGMKFKAKI</sequence>
<reference evidence="4 5" key="1">
    <citation type="submission" date="2015-04" db="EMBL/GenBank/DDBJ databases">
        <authorList>
            <person name="Syromyatnikov M.Y."/>
            <person name="Popov V.N."/>
        </authorList>
    </citation>
    <scope>NUCLEOTIDE SEQUENCE [LARGE SCALE GENOMIC DNA]</scope>
    <source>
        <strain evidence="4">WF-38-12</strain>
    </source>
</reference>
<dbReference type="GO" id="GO:0016020">
    <property type="term" value="C:membrane"/>
    <property type="evidence" value="ECO:0007669"/>
    <property type="project" value="UniProtKB-SubCell"/>
</dbReference>
<protein>
    <recommendedName>
        <fullName evidence="6">Riboflavin transporter MCH5</fullName>
    </recommendedName>
</protein>
<dbReference type="GO" id="GO:0022857">
    <property type="term" value="F:transmembrane transporter activity"/>
    <property type="evidence" value="ECO:0007669"/>
    <property type="project" value="InterPro"/>
</dbReference>
<dbReference type="PANTHER" id="PTHR11360:SF130">
    <property type="entry name" value="MAJOR FACILITATOR SUPERFAMILY (MFS) PROFILE DOMAIN-CONTAINING PROTEIN-RELATED"/>
    <property type="match status" value="1"/>
</dbReference>
<feature type="transmembrane region" description="Helical" evidence="3">
    <location>
        <begin position="240"/>
        <end position="263"/>
    </location>
</feature>
<dbReference type="OrthoDB" id="6499973at2759"/>
<evidence type="ECO:0000313" key="4">
    <source>
        <dbReference type="EMBL" id="CRG92024.1"/>
    </source>
</evidence>
<feature type="transmembrane region" description="Helical" evidence="3">
    <location>
        <begin position="107"/>
        <end position="125"/>
    </location>
</feature>
<feature type="transmembrane region" description="Helical" evidence="3">
    <location>
        <begin position="361"/>
        <end position="382"/>
    </location>
</feature>
<dbReference type="InterPro" id="IPR036259">
    <property type="entry name" value="MFS_trans_sf"/>
</dbReference>
<feature type="transmembrane region" description="Helical" evidence="3">
    <location>
        <begin position="269"/>
        <end position="288"/>
    </location>
</feature>
<feature type="transmembrane region" description="Helical" evidence="3">
    <location>
        <begin position="163"/>
        <end position="181"/>
    </location>
</feature>
<dbReference type="InterPro" id="IPR050327">
    <property type="entry name" value="Proton-linked_MCT"/>
</dbReference>
<dbReference type="OMA" id="LMHIVFF"/>
<dbReference type="AlphaFoldDB" id="A0A0U1M8P7"/>
<evidence type="ECO:0000256" key="2">
    <source>
        <dbReference type="ARBA" id="ARBA00006727"/>
    </source>
</evidence>
<evidence type="ECO:0000313" key="5">
    <source>
        <dbReference type="Proteomes" id="UP000054383"/>
    </source>
</evidence>
<feature type="transmembrane region" description="Helical" evidence="3">
    <location>
        <begin position="394"/>
        <end position="414"/>
    </location>
</feature>
<evidence type="ECO:0000256" key="1">
    <source>
        <dbReference type="ARBA" id="ARBA00004141"/>
    </source>
</evidence>
<dbReference type="InterPro" id="IPR011701">
    <property type="entry name" value="MFS"/>
</dbReference>
<dbReference type="Proteomes" id="UP000054383">
    <property type="component" value="Unassembled WGS sequence"/>
</dbReference>
<evidence type="ECO:0008006" key="6">
    <source>
        <dbReference type="Google" id="ProtNLM"/>
    </source>
</evidence>
<feature type="transmembrane region" description="Helical" evidence="3">
    <location>
        <begin position="201"/>
        <end position="220"/>
    </location>
</feature>
<accession>A0A0U1M8P7</accession>